<dbReference type="AlphaFoldDB" id="A0A699UYM0"/>
<accession>A0A699UYM0</accession>
<reference evidence="1" key="1">
    <citation type="journal article" date="2019" name="Sci. Rep.">
        <title>Draft genome of Tanacetum cinerariifolium, the natural source of mosquito coil.</title>
        <authorList>
            <person name="Yamashiro T."/>
            <person name="Shiraishi A."/>
            <person name="Satake H."/>
            <person name="Nakayama K."/>
        </authorList>
    </citation>
    <scope>NUCLEOTIDE SEQUENCE</scope>
</reference>
<dbReference type="EMBL" id="BKCJ011357774">
    <property type="protein sequence ID" value="GFD25074.1"/>
    <property type="molecule type" value="Genomic_DNA"/>
</dbReference>
<gene>
    <name evidence="1" type="ORF">Tci_897043</name>
</gene>
<name>A0A699UYM0_TANCI</name>
<protein>
    <submittedName>
        <fullName evidence="1">Transposase (Putative), gypsy type</fullName>
    </submittedName>
</protein>
<evidence type="ECO:0000313" key="1">
    <source>
        <dbReference type="EMBL" id="GFD25074.1"/>
    </source>
</evidence>
<sequence>MGRDTIQLEDTVSTISHEYLLEFTSEYGIPESLHLELPGLEEPIVEFLEGKVGVYTKFFEFANYRIPISQFLFVILGHYQVNLSQPSVIDAAKVSHFEINYRVLNIIPTLNLFRVFYVPSYNSGWMSFRKRLGKNTP</sequence>
<organism evidence="1">
    <name type="scientific">Tanacetum cinerariifolium</name>
    <name type="common">Dalmatian daisy</name>
    <name type="synonym">Chrysanthemum cinerariifolium</name>
    <dbReference type="NCBI Taxonomy" id="118510"/>
    <lineage>
        <taxon>Eukaryota</taxon>
        <taxon>Viridiplantae</taxon>
        <taxon>Streptophyta</taxon>
        <taxon>Embryophyta</taxon>
        <taxon>Tracheophyta</taxon>
        <taxon>Spermatophyta</taxon>
        <taxon>Magnoliopsida</taxon>
        <taxon>eudicotyledons</taxon>
        <taxon>Gunneridae</taxon>
        <taxon>Pentapetalae</taxon>
        <taxon>asterids</taxon>
        <taxon>campanulids</taxon>
        <taxon>Asterales</taxon>
        <taxon>Asteraceae</taxon>
        <taxon>Asteroideae</taxon>
        <taxon>Anthemideae</taxon>
        <taxon>Anthemidinae</taxon>
        <taxon>Tanacetum</taxon>
    </lineage>
</organism>
<proteinExistence type="predicted"/>
<comment type="caution">
    <text evidence="1">The sequence shown here is derived from an EMBL/GenBank/DDBJ whole genome shotgun (WGS) entry which is preliminary data.</text>
</comment>